<sequence length="352" mass="39261">MAPPSTRFLTAFHVVNAAVILSYPLVISEWAKTRYPTKASSLTSWERQSAAGLLAMLVARFFRRQNLDQWVADGVFHAKVSLAVLTYLIDPVLCAWYLAIVFVMFLHLPVPKYEGPSEVIALTPAAFRKRVLEDSGAFSSRRSPYDRVGVVNAVPQVLYLPASLSAQVVDGSTWLVHFRAGYSAKSRALEPTFADLSVRYATPLQKFASVDVGRWPREAAARGVDVDAFGNNSQARPPVVTLVPTRPRSRGERRSLRTFLPSGRFSPPRVPRCFQSPPRRLSTPPRRNDSQVPSIVMYHAGKETLRAPQLYEDGSRVLGGGRMREVDLLTGFEIESRYRRTRGKDATSKKAE</sequence>
<dbReference type="InterPro" id="IPR036249">
    <property type="entry name" value="Thioredoxin-like_sf"/>
</dbReference>
<keyword evidence="2" id="KW-0812">Transmembrane</keyword>
<dbReference type="RefSeq" id="XP_003063119.1">
    <property type="nucleotide sequence ID" value="XM_003063073.1"/>
</dbReference>
<feature type="transmembrane region" description="Helical" evidence="2">
    <location>
        <begin position="84"/>
        <end position="108"/>
    </location>
</feature>
<evidence type="ECO:0000313" key="3">
    <source>
        <dbReference type="EMBL" id="EEH53058.1"/>
    </source>
</evidence>
<protein>
    <submittedName>
        <fullName evidence="3">Predicted protein</fullName>
    </submittedName>
</protein>
<dbReference type="KEGG" id="mpp:MICPUCDRAFT_52828"/>
<evidence type="ECO:0000313" key="4">
    <source>
        <dbReference type="Proteomes" id="UP000001876"/>
    </source>
</evidence>
<dbReference type="EMBL" id="GG663747">
    <property type="protein sequence ID" value="EEH53058.1"/>
    <property type="molecule type" value="Genomic_DNA"/>
</dbReference>
<evidence type="ECO:0000256" key="1">
    <source>
        <dbReference type="SAM" id="MobiDB-lite"/>
    </source>
</evidence>
<keyword evidence="2" id="KW-0472">Membrane</keyword>
<dbReference type="SUPFAM" id="SSF52833">
    <property type="entry name" value="Thioredoxin-like"/>
    <property type="match status" value="1"/>
</dbReference>
<organism evidence="4">
    <name type="scientific">Micromonas pusilla (strain CCMP1545)</name>
    <name type="common">Picoplanktonic green alga</name>
    <dbReference type="NCBI Taxonomy" id="564608"/>
    <lineage>
        <taxon>Eukaryota</taxon>
        <taxon>Viridiplantae</taxon>
        <taxon>Chlorophyta</taxon>
        <taxon>Mamiellophyceae</taxon>
        <taxon>Mamiellales</taxon>
        <taxon>Mamiellaceae</taxon>
        <taxon>Micromonas</taxon>
    </lineage>
</organism>
<dbReference type="AlphaFoldDB" id="C1N575"/>
<feature type="compositionally biased region" description="Low complexity" evidence="1">
    <location>
        <begin position="276"/>
        <end position="285"/>
    </location>
</feature>
<feature type="region of interest" description="Disordered" evidence="1">
    <location>
        <begin position="267"/>
        <end position="291"/>
    </location>
</feature>
<keyword evidence="4" id="KW-1185">Reference proteome</keyword>
<evidence type="ECO:0000256" key="2">
    <source>
        <dbReference type="SAM" id="Phobius"/>
    </source>
</evidence>
<feature type="transmembrane region" description="Helical" evidence="2">
    <location>
        <begin position="7"/>
        <end position="27"/>
    </location>
</feature>
<dbReference type="Proteomes" id="UP000001876">
    <property type="component" value="Unassembled WGS sequence"/>
</dbReference>
<reference evidence="3 4" key="1">
    <citation type="journal article" date="2009" name="Science">
        <title>Green evolution and dynamic adaptations revealed by genomes of the marine picoeukaryotes Micromonas.</title>
        <authorList>
            <person name="Worden A.Z."/>
            <person name="Lee J.H."/>
            <person name="Mock T."/>
            <person name="Rouze P."/>
            <person name="Simmons M.P."/>
            <person name="Aerts A.L."/>
            <person name="Allen A.E."/>
            <person name="Cuvelier M.L."/>
            <person name="Derelle E."/>
            <person name="Everett M.V."/>
            <person name="Foulon E."/>
            <person name="Grimwood J."/>
            <person name="Gundlach H."/>
            <person name="Henrissat B."/>
            <person name="Napoli C."/>
            <person name="McDonald S.M."/>
            <person name="Parker M.S."/>
            <person name="Rombauts S."/>
            <person name="Salamov A."/>
            <person name="Von Dassow P."/>
            <person name="Badger J.H."/>
            <person name="Coutinho P.M."/>
            <person name="Demir E."/>
            <person name="Dubchak I."/>
            <person name="Gentemann C."/>
            <person name="Eikrem W."/>
            <person name="Gready J.E."/>
            <person name="John U."/>
            <person name="Lanier W."/>
            <person name="Lindquist E.A."/>
            <person name="Lucas S."/>
            <person name="Mayer K.F."/>
            <person name="Moreau H."/>
            <person name="Not F."/>
            <person name="Otillar R."/>
            <person name="Panaud O."/>
            <person name="Pangilinan J."/>
            <person name="Paulsen I."/>
            <person name="Piegu B."/>
            <person name="Poliakov A."/>
            <person name="Robbens S."/>
            <person name="Schmutz J."/>
            <person name="Toulza E."/>
            <person name="Wyss T."/>
            <person name="Zelensky A."/>
            <person name="Zhou K."/>
            <person name="Armbrust E.V."/>
            <person name="Bhattacharya D."/>
            <person name="Goodenough U.W."/>
            <person name="Van de Peer Y."/>
            <person name="Grigoriev I.V."/>
        </authorList>
    </citation>
    <scope>NUCLEOTIDE SEQUENCE [LARGE SCALE GENOMIC DNA]</scope>
    <source>
        <strain evidence="3 4">CCMP1545</strain>
    </source>
</reference>
<dbReference type="OrthoDB" id="20229at2759"/>
<dbReference type="GeneID" id="9688362"/>
<accession>C1N575</accession>
<keyword evidence="2" id="KW-1133">Transmembrane helix</keyword>
<proteinExistence type="predicted"/>
<name>C1N575_MICPC</name>
<gene>
    <name evidence="3" type="ORF">MICPUCDRAFT_52828</name>
</gene>